<keyword evidence="2" id="KW-0547">Nucleotide-binding</keyword>
<evidence type="ECO:0000256" key="1">
    <source>
        <dbReference type="ARBA" id="ARBA00022679"/>
    </source>
</evidence>
<dbReference type="AlphaFoldDB" id="A0A0W8FRN4"/>
<dbReference type="InterPro" id="IPR053149">
    <property type="entry name" value="TPK"/>
</dbReference>
<keyword evidence="3 6" id="KW-0418">Kinase</keyword>
<dbReference type="InterPro" id="IPR006282">
    <property type="entry name" value="Thi_PPkinase"/>
</dbReference>
<dbReference type="GO" id="GO:0009229">
    <property type="term" value="P:thiamine diphosphate biosynthetic process"/>
    <property type="evidence" value="ECO:0007669"/>
    <property type="project" value="InterPro"/>
</dbReference>
<dbReference type="GO" id="GO:0016301">
    <property type="term" value="F:kinase activity"/>
    <property type="evidence" value="ECO:0007669"/>
    <property type="project" value="UniProtKB-KW"/>
</dbReference>
<accession>A0A0W8FRN4</accession>
<dbReference type="Pfam" id="PF04265">
    <property type="entry name" value="TPK_B1_binding"/>
    <property type="match status" value="1"/>
</dbReference>
<evidence type="ECO:0000313" key="6">
    <source>
        <dbReference type="EMBL" id="KUG23562.1"/>
    </source>
</evidence>
<dbReference type="GO" id="GO:0004788">
    <property type="term" value="F:thiamine diphosphokinase activity"/>
    <property type="evidence" value="ECO:0007669"/>
    <property type="project" value="UniProtKB-EC"/>
</dbReference>
<evidence type="ECO:0000256" key="2">
    <source>
        <dbReference type="ARBA" id="ARBA00022741"/>
    </source>
</evidence>
<dbReference type="NCBIfam" id="TIGR01378">
    <property type="entry name" value="thi_PPkinase"/>
    <property type="match status" value="1"/>
</dbReference>
<dbReference type="EMBL" id="LNQE01000899">
    <property type="protein sequence ID" value="KUG23562.1"/>
    <property type="molecule type" value="Genomic_DNA"/>
</dbReference>
<keyword evidence="4" id="KW-0067">ATP-binding</keyword>
<dbReference type="CDD" id="cd07995">
    <property type="entry name" value="TPK"/>
    <property type="match status" value="1"/>
</dbReference>
<keyword evidence="1 6" id="KW-0808">Transferase</keyword>
<organism evidence="6">
    <name type="scientific">hydrocarbon metagenome</name>
    <dbReference type="NCBI Taxonomy" id="938273"/>
    <lineage>
        <taxon>unclassified sequences</taxon>
        <taxon>metagenomes</taxon>
        <taxon>ecological metagenomes</taxon>
    </lineage>
</organism>
<dbReference type="GO" id="GO:0006772">
    <property type="term" value="P:thiamine metabolic process"/>
    <property type="evidence" value="ECO:0007669"/>
    <property type="project" value="InterPro"/>
</dbReference>
<reference evidence="6" key="1">
    <citation type="journal article" date="2015" name="Proc. Natl. Acad. Sci. U.S.A.">
        <title>Networks of energetic and metabolic interactions define dynamics in microbial communities.</title>
        <authorList>
            <person name="Embree M."/>
            <person name="Liu J.K."/>
            <person name="Al-Bassam M.M."/>
            <person name="Zengler K."/>
        </authorList>
    </citation>
    <scope>NUCLEOTIDE SEQUENCE</scope>
</reference>
<dbReference type="SUPFAM" id="SSF63999">
    <property type="entry name" value="Thiamin pyrophosphokinase, catalytic domain"/>
    <property type="match status" value="1"/>
</dbReference>
<comment type="caution">
    <text evidence="6">The sequence shown here is derived from an EMBL/GenBank/DDBJ whole genome shotgun (WGS) entry which is preliminary data.</text>
</comment>
<dbReference type="EC" id="2.7.6.2" evidence="6"/>
<dbReference type="InterPro" id="IPR007371">
    <property type="entry name" value="TPK_catalytic"/>
</dbReference>
<feature type="domain" description="Thiamin pyrophosphokinase thiamin-binding" evidence="5">
    <location>
        <begin position="137"/>
        <end position="209"/>
    </location>
</feature>
<dbReference type="GO" id="GO:0005524">
    <property type="term" value="F:ATP binding"/>
    <property type="evidence" value="ECO:0007669"/>
    <property type="project" value="UniProtKB-KW"/>
</dbReference>
<dbReference type="PANTHER" id="PTHR41299:SF1">
    <property type="entry name" value="THIAMINE PYROPHOSPHOKINASE"/>
    <property type="match status" value="1"/>
</dbReference>
<evidence type="ECO:0000256" key="3">
    <source>
        <dbReference type="ARBA" id="ARBA00022777"/>
    </source>
</evidence>
<dbReference type="Gene3D" id="3.40.50.10240">
    <property type="entry name" value="Thiamin pyrophosphokinase, catalytic domain"/>
    <property type="match status" value="1"/>
</dbReference>
<dbReference type="SMART" id="SM00983">
    <property type="entry name" value="TPK_B1_binding"/>
    <property type="match status" value="1"/>
</dbReference>
<proteinExistence type="predicted"/>
<evidence type="ECO:0000256" key="4">
    <source>
        <dbReference type="ARBA" id="ARBA00022840"/>
    </source>
</evidence>
<dbReference type="InterPro" id="IPR036371">
    <property type="entry name" value="TPK_B1-bd_sf"/>
</dbReference>
<dbReference type="SUPFAM" id="SSF63862">
    <property type="entry name" value="Thiamin pyrophosphokinase, substrate-binding domain"/>
    <property type="match status" value="1"/>
</dbReference>
<dbReference type="InterPro" id="IPR036759">
    <property type="entry name" value="TPK_catalytic_sf"/>
</dbReference>
<name>A0A0W8FRN4_9ZZZZ</name>
<dbReference type="InterPro" id="IPR007373">
    <property type="entry name" value="Thiamin_PyroPKinase_B1-bd"/>
</dbReference>
<dbReference type="GO" id="GO:0030975">
    <property type="term" value="F:thiamine binding"/>
    <property type="evidence" value="ECO:0007669"/>
    <property type="project" value="InterPro"/>
</dbReference>
<dbReference type="Pfam" id="PF04263">
    <property type="entry name" value="TPK_catalytic"/>
    <property type="match status" value="1"/>
</dbReference>
<protein>
    <submittedName>
        <fullName evidence="6">Thiamin pyrophosphokinase</fullName>
        <ecNumber evidence="6">2.7.6.2</ecNumber>
    </submittedName>
</protein>
<dbReference type="PANTHER" id="PTHR41299">
    <property type="entry name" value="THIAMINE PYROPHOSPHOKINASE"/>
    <property type="match status" value="1"/>
</dbReference>
<sequence length="223" mass="24536">MCQKVIIVSGGRLVDPVFFHKKIAGMKNRLVICCDGGARNFQYLGIKPDVVIGDMDSIDPVQLESYSAQGIKIIKYSINKDFTDTELALDYALNINPEEIFILGALGGRVDHTLANVFLLCKGQEKGINTYLVDEYGEAFVLDKEAVFKNEIGKTVSLLALSPRVTGITLKGFLYPLEKGALKMGETRGVSNIVNQDRASISVRSGKLLVVGYWQKDIFPEAL</sequence>
<gene>
    <name evidence="6" type="ORF">ASZ90_006668</name>
</gene>
<evidence type="ECO:0000259" key="5">
    <source>
        <dbReference type="SMART" id="SM00983"/>
    </source>
</evidence>